<proteinExistence type="predicted"/>
<evidence type="ECO:0000313" key="6">
    <source>
        <dbReference type="EMBL" id="KAJ3653052.1"/>
    </source>
</evidence>
<feature type="repeat" description="ANK" evidence="3">
    <location>
        <begin position="1468"/>
        <end position="1502"/>
    </location>
</feature>
<feature type="repeat" description="ANK" evidence="3">
    <location>
        <begin position="1639"/>
        <end position="1671"/>
    </location>
</feature>
<evidence type="ECO:0000256" key="3">
    <source>
        <dbReference type="PROSITE-ProRule" id="PRU00023"/>
    </source>
</evidence>
<organism evidence="6 7">
    <name type="scientific">Zophobas morio</name>
    <dbReference type="NCBI Taxonomy" id="2755281"/>
    <lineage>
        <taxon>Eukaryota</taxon>
        <taxon>Metazoa</taxon>
        <taxon>Ecdysozoa</taxon>
        <taxon>Arthropoda</taxon>
        <taxon>Hexapoda</taxon>
        <taxon>Insecta</taxon>
        <taxon>Pterygota</taxon>
        <taxon>Neoptera</taxon>
        <taxon>Endopterygota</taxon>
        <taxon>Coleoptera</taxon>
        <taxon>Polyphaga</taxon>
        <taxon>Cucujiformia</taxon>
        <taxon>Tenebrionidae</taxon>
        <taxon>Zophobas</taxon>
    </lineage>
</organism>
<protein>
    <recommendedName>
        <fullName evidence="5">NACHT domain-containing protein</fullName>
    </recommendedName>
</protein>
<dbReference type="PANTHER" id="PTHR24198">
    <property type="entry name" value="ANKYRIN REPEAT AND PROTEIN KINASE DOMAIN-CONTAINING PROTEIN"/>
    <property type="match status" value="1"/>
</dbReference>
<dbReference type="SUPFAM" id="SSF52540">
    <property type="entry name" value="P-loop containing nucleoside triphosphate hydrolases"/>
    <property type="match status" value="2"/>
</dbReference>
<feature type="repeat" description="ANK" evidence="3">
    <location>
        <begin position="1536"/>
        <end position="1570"/>
    </location>
</feature>
<gene>
    <name evidence="6" type="ORF">Zmor_018970</name>
</gene>
<dbReference type="Pfam" id="PF00023">
    <property type="entry name" value="Ank"/>
    <property type="match status" value="1"/>
</dbReference>
<name>A0AA38IFK6_9CUCU</name>
<evidence type="ECO:0000256" key="2">
    <source>
        <dbReference type="ARBA" id="ARBA00023043"/>
    </source>
</evidence>
<dbReference type="EMBL" id="JALNTZ010000005">
    <property type="protein sequence ID" value="KAJ3653052.1"/>
    <property type="molecule type" value="Genomic_DNA"/>
</dbReference>
<dbReference type="PROSITE" id="PS50088">
    <property type="entry name" value="ANK_REPEAT"/>
    <property type="match status" value="12"/>
</dbReference>
<sequence>MEASFSQANGGQENQRLKQPNGEIKQEDDNQCRNNGITSPCEENHSSFQKFTEPPFKTYEKLAGTVDQGREYEQMMCALYALKLTASDDVKDFEMTTNNKNFGAFNDIVIKVEFNDGRTCTFLFQLKHKEAAKPVRKTDLCAGKRDFDIEKHFKSLTEIVSEDTECILYTNSPVDFKSKTSVEIGESFEVDKCDFVEYKELFLNTACTEHNIFRVTKKSGDKHHRFYFFAGQDNFEQTEQDVQQMLWHLVQCDIYVSFAHFMKKWWSKNYVLNKDDVISTLTQLSLSPYIKSLSDKKKNPKTEYLAEAIMNFSTTIVEKTDEDIVEHIWSIEDISHNEITKVKEKFAVETIHRSKVLWYLNKVPLIVKIDDTNKTVIKAVMNLINRSVNQKKIIVVGSVTRSELTEREVFQDLSDLIKKYQKEAFLRNLLESFVISIQEKELICLEKFIGNNCELAKVFRVADLLKMSQTCLHVGKRQKLPNLHITSSVSTIFVKTTNIHSIYESQKNQTMVIINCDKTYVDELSQYKRFHCVEIDDYLQESHNESKDIVIASTKRRCTYDEFIHVCNKSNKLNVYLFQKFDDELSVLLLRQGNELSSYFIEEQTNVRQKDILLHYFDKPVNAICGPTGIGKSTLMKYLCNTCLESDWGSYVDLGKCNLLFSECPDFETMLNYFLRDGNSEEKTTEERIQTILCKHKRLNLYLDGLNEISFSCANIVLDFVKQASSRGISVWISSRDNLREMLSKRYNIVPIEIHGFSREQQKIYIQGKLGQKYAKAQIEKILAVIFTSVDFNNCQELLEIPILIQMITETFLGNDDAYKTMEEKNILVSTKIHHLLLKGKVTHALNKIVSKDILDQLDVISSAQLKQYEVSALNACLDVNDFRNIKLNLKKFKDFTNKIKSNGDKYGIIKTISANGDPIFEHRICAEYLTCVWLKKHKDKTLLQKVMFVERYKNLRVIFDLLLAENSPLHLSIISKNLDQFEKYKDKMNTKDRGGRTPMHIICTYGIEYPDNITRIHNREYSWYMTMVKVLVKECTSFDSKDDLLNYTCLDYCLEANCLYVLEAILENKLAHFNDIKEKIFKHYKRETLVYYAAQMGYPYLFCALILEKSSLINKKIGNQTLLATAINGTWNDCVTPPRKGNIDVVNILLKKIQDINTASDYYIGDTSILDMACKNCKYDMLEVLVENGVECSGGKTIWHQLATNKTKYNGAELELLERIPVDVNKKCNKGLTALHVSSKFCSMSVAEIVLKKGANLNITDEEGNSPLHFASESNEVNLDMIKMFLAKGINVNAQNKNGTTALQIACRNNDYELTELLLGSGASININDKHNKNVLHYASESKKNNRDIIKLLHEKNIGVNVQDKYGTTALQFACLEGVYENAKILLYFRASVNIKDENNNNALHYAIKSGRNNQDIIQLLIDNGIDLNTRNKNGTTALHLACLEGINANVQMLLDSGTLINIMDKDQNNALHYASESMNNNVHVMKLLIEKGIHVNDQNKYGTTALQIACLEGVYENAKILLDCGASINIANNANNNALHFASESKKDNRGVIKLLIEKGIDVNAQNENGKTALQFACLEGIYENAEMLLDFSASIGITDEDNNNALHYASSAENVNRSLIKLLIEKGININAQNKNGMTALQLARLEGIQENVQMLLNLGASGNRIDKVKKDTVHYALALQKANRDLLEAKKKKRGGSIF</sequence>
<accession>A0AA38IFK6</accession>
<dbReference type="Proteomes" id="UP001168821">
    <property type="component" value="Unassembled WGS sequence"/>
</dbReference>
<feature type="repeat" description="ANK" evidence="3">
    <location>
        <begin position="1571"/>
        <end position="1603"/>
    </location>
</feature>
<keyword evidence="2 3" id="KW-0040">ANK repeat</keyword>
<dbReference type="Pfam" id="PF13637">
    <property type="entry name" value="Ank_4"/>
    <property type="match status" value="1"/>
</dbReference>
<evidence type="ECO:0000256" key="4">
    <source>
        <dbReference type="SAM" id="MobiDB-lite"/>
    </source>
</evidence>
<feature type="repeat" description="ANK" evidence="3">
    <location>
        <begin position="1367"/>
        <end position="1399"/>
    </location>
</feature>
<feature type="compositionally biased region" description="Polar residues" evidence="4">
    <location>
        <begin position="1"/>
        <end position="18"/>
    </location>
</feature>
<reference evidence="6" key="1">
    <citation type="journal article" date="2023" name="G3 (Bethesda)">
        <title>Whole genome assemblies of Zophobas morio and Tenebrio molitor.</title>
        <authorList>
            <person name="Kaur S."/>
            <person name="Stinson S.A."/>
            <person name="diCenzo G.C."/>
        </authorList>
    </citation>
    <scope>NUCLEOTIDE SEQUENCE</scope>
    <source>
        <strain evidence="6">QUZm001</strain>
    </source>
</reference>
<dbReference type="InterPro" id="IPR002110">
    <property type="entry name" value="Ankyrin_rpt"/>
</dbReference>
<feature type="domain" description="NACHT" evidence="5">
    <location>
        <begin position="623"/>
        <end position="766"/>
    </location>
</feature>
<dbReference type="InterPro" id="IPR027417">
    <property type="entry name" value="P-loop_NTPase"/>
</dbReference>
<feature type="repeat" description="ANK" evidence="3">
    <location>
        <begin position="1604"/>
        <end position="1638"/>
    </location>
</feature>
<feature type="repeat" description="ANK" evidence="3">
    <location>
        <begin position="1400"/>
        <end position="1434"/>
    </location>
</feature>
<feature type="repeat" description="ANK" evidence="3">
    <location>
        <begin position="1299"/>
        <end position="1331"/>
    </location>
</feature>
<dbReference type="SMART" id="SM00248">
    <property type="entry name" value="ANK"/>
    <property type="match status" value="17"/>
</dbReference>
<dbReference type="InterPro" id="IPR007111">
    <property type="entry name" value="NACHT_NTPase"/>
</dbReference>
<dbReference type="Pfam" id="PF12796">
    <property type="entry name" value="Ank_2"/>
    <property type="match status" value="4"/>
</dbReference>
<evidence type="ECO:0000313" key="7">
    <source>
        <dbReference type="Proteomes" id="UP001168821"/>
    </source>
</evidence>
<dbReference type="Gene3D" id="1.25.40.20">
    <property type="entry name" value="Ankyrin repeat-containing domain"/>
    <property type="match status" value="6"/>
</dbReference>
<dbReference type="Pfam" id="PF05729">
    <property type="entry name" value="NACHT"/>
    <property type="match status" value="1"/>
</dbReference>
<feature type="repeat" description="ANK" evidence="3">
    <location>
        <begin position="1435"/>
        <end position="1467"/>
    </location>
</feature>
<feature type="repeat" description="ANK" evidence="3">
    <location>
        <begin position="1503"/>
        <end position="1535"/>
    </location>
</feature>
<evidence type="ECO:0000256" key="1">
    <source>
        <dbReference type="ARBA" id="ARBA00022737"/>
    </source>
</evidence>
<comment type="caution">
    <text evidence="6">The sequence shown here is derived from an EMBL/GenBank/DDBJ whole genome shotgun (WGS) entry which is preliminary data.</text>
</comment>
<keyword evidence="1" id="KW-0677">Repeat</keyword>
<dbReference type="PANTHER" id="PTHR24198:SF165">
    <property type="entry name" value="ANKYRIN REPEAT-CONTAINING PROTEIN-RELATED"/>
    <property type="match status" value="1"/>
</dbReference>
<dbReference type="PRINTS" id="PR01415">
    <property type="entry name" value="ANKYRIN"/>
</dbReference>
<dbReference type="PROSITE" id="PS50297">
    <property type="entry name" value="ANK_REP_REGION"/>
    <property type="match status" value="10"/>
</dbReference>
<feature type="repeat" description="ANK" evidence="3">
    <location>
        <begin position="1264"/>
        <end position="1298"/>
    </location>
</feature>
<dbReference type="SUPFAM" id="SSF48403">
    <property type="entry name" value="Ankyrin repeat"/>
    <property type="match status" value="3"/>
</dbReference>
<dbReference type="Gene3D" id="3.40.50.300">
    <property type="entry name" value="P-loop containing nucleotide triphosphate hydrolases"/>
    <property type="match status" value="1"/>
</dbReference>
<keyword evidence="7" id="KW-1185">Reference proteome</keyword>
<feature type="repeat" description="ANK" evidence="3">
    <location>
        <begin position="1231"/>
        <end position="1263"/>
    </location>
</feature>
<feature type="region of interest" description="Disordered" evidence="4">
    <location>
        <begin position="1"/>
        <end position="49"/>
    </location>
</feature>
<evidence type="ECO:0000259" key="5">
    <source>
        <dbReference type="Pfam" id="PF05729"/>
    </source>
</evidence>
<dbReference type="InterPro" id="IPR036770">
    <property type="entry name" value="Ankyrin_rpt-contain_sf"/>
</dbReference>